<evidence type="ECO:0000313" key="4">
    <source>
        <dbReference type="Proteomes" id="UP000324638"/>
    </source>
</evidence>
<protein>
    <submittedName>
        <fullName evidence="3">Uncharacterized protein</fullName>
    </submittedName>
</protein>
<proteinExistence type="predicted"/>
<accession>A0A5C8D6Z4</accession>
<evidence type="ECO:0000256" key="1">
    <source>
        <dbReference type="SAM" id="MobiDB-lite"/>
    </source>
</evidence>
<dbReference type="AlphaFoldDB" id="A0A5C8D6Z4"/>
<reference evidence="3 4" key="1">
    <citation type="journal article" date="1992" name="Lakartidningen">
        <title>[Penicillin V and not amoxicillin is the first choice preparation in acute otitis].</title>
        <authorList>
            <person name="Kamme C."/>
            <person name="Lundgren K."/>
            <person name="Prellner K."/>
        </authorList>
    </citation>
    <scope>NUCLEOTIDE SEQUENCE [LARGE SCALE GENOMIC DNA]</scope>
    <source>
        <strain evidence="3 4">513A</strain>
    </source>
</reference>
<dbReference type="RefSeq" id="WP_147738209.1">
    <property type="nucleotide sequence ID" value="NZ_SAXU01000001.1"/>
</dbReference>
<dbReference type="Proteomes" id="UP000324638">
    <property type="component" value="Unassembled WGS sequence"/>
</dbReference>
<feature type="transmembrane region" description="Helical" evidence="2">
    <location>
        <begin position="7"/>
        <end position="27"/>
    </location>
</feature>
<keyword evidence="2" id="KW-0472">Membrane</keyword>
<comment type="caution">
    <text evidence="3">The sequence shown here is derived from an EMBL/GenBank/DDBJ whole genome shotgun (WGS) entry which is preliminary data.</text>
</comment>
<dbReference type="PROSITE" id="PS51257">
    <property type="entry name" value="PROKAR_LIPOPROTEIN"/>
    <property type="match status" value="1"/>
</dbReference>
<evidence type="ECO:0000313" key="3">
    <source>
        <dbReference type="EMBL" id="TXJ19902.1"/>
    </source>
</evidence>
<gene>
    <name evidence="3" type="ORF">EPJ79_01715</name>
</gene>
<keyword evidence="2" id="KW-1133">Transmembrane helix</keyword>
<keyword evidence="2" id="KW-0812">Transmembrane</keyword>
<sequence>MSTKSRYAIVWRVAIIMLIAVFSIAGLTSCGGAATEPTSFSSSGGSAGGGTGDGTGGGTGSGDGTTSGGGTGTGGGTGSGDGTTSGGGTGTGGTTTKPTFPEDTYYTIYAPFVNWADKSEVPAENRIRVSWQDTNTVSEVWKKQIEGGKDNDGKRFIIRDANNNQKEPLTGSYYFFDKNFNIVYYRQGKGSLLVRRFVMGIIVNYSNYIGGVKPDGQNWGIGGVYQTVLSKDEITANNFDQLNIFMGDRDMGATSGNLEVLILNTGYRFDNDTEFGVTFIYGDNVKTIYRESTPIKGIRNLSWDPGYVNFKFVSVDPYLWHLEDHSSQQGWKRE</sequence>
<feature type="compositionally biased region" description="Gly residues" evidence="1">
    <location>
        <begin position="45"/>
        <end position="93"/>
    </location>
</feature>
<organism evidence="3 4">
    <name type="scientific">Brachyspira aalborgi</name>
    <dbReference type="NCBI Taxonomy" id="29522"/>
    <lineage>
        <taxon>Bacteria</taxon>
        <taxon>Pseudomonadati</taxon>
        <taxon>Spirochaetota</taxon>
        <taxon>Spirochaetia</taxon>
        <taxon>Brachyspirales</taxon>
        <taxon>Brachyspiraceae</taxon>
        <taxon>Brachyspira</taxon>
    </lineage>
</organism>
<evidence type="ECO:0000256" key="2">
    <source>
        <dbReference type="SAM" id="Phobius"/>
    </source>
</evidence>
<dbReference type="EMBL" id="SAXU01000001">
    <property type="protein sequence ID" value="TXJ19902.1"/>
    <property type="molecule type" value="Genomic_DNA"/>
</dbReference>
<feature type="region of interest" description="Disordered" evidence="1">
    <location>
        <begin position="34"/>
        <end position="98"/>
    </location>
</feature>
<name>A0A5C8D6Z4_9SPIR</name>